<name>A0A7V0Z5W9_UNCW3</name>
<accession>A0A7V0Z5W9</accession>
<evidence type="ECO:0000313" key="1">
    <source>
        <dbReference type="EMBL" id="HDY59247.1"/>
    </source>
</evidence>
<dbReference type="EMBL" id="DSKY01000018">
    <property type="protein sequence ID" value="HDY59247.1"/>
    <property type="molecule type" value="Genomic_DNA"/>
</dbReference>
<proteinExistence type="predicted"/>
<evidence type="ECO:0008006" key="2">
    <source>
        <dbReference type="Google" id="ProtNLM"/>
    </source>
</evidence>
<comment type="caution">
    <text evidence="1">The sequence shown here is derived from an EMBL/GenBank/DDBJ whole genome shotgun (WGS) entry which is preliminary data.</text>
</comment>
<reference evidence="1" key="1">
    <citation type="journal article" date="2020" name="mSystems">
        <title>Genome- and Community-Level Interaction Insights into Carbon Utilization and Element Cycling Functions of Hydrothermarchaeota in Hydrothermal Sediment.</title>
        <authorList>
            <person name="Zhou Z."/>
            <person name="Liu Y."/>
            <person name="Xu W."/>
            <person name="Pan J."/>
            <person name="Luo Z.H."/>
            <person name="Li M."/>
        </authorList>
    </citation>
    <scope>NUCLEOTIDE SEQUENCE [LARGE SCALE GENOMIC DNA]</scope>
    <source>
        <strain evidence="1">SpSt-258</strain>
    </source>
</reference>
<sequence>MAEDLNEEIKKIAEKIPGCLYASLVGYDGISVAQYVIEANFDINLYDAELSSLLLTSKEIKKNLNLGVETELIWLTQNAFFIIQPVGEDYFIYACLKPIGSNPGVARIEMNKAKQRLMDIIYPKSSS</sequence>
<protein>
    <recommendedName>
        <fullName evidence="2">Roadblock/LAMTOR2 domain-containing protein</fullName>
    </recommendedName>
</protein>
<organism evidence="1">
    <name type="scientific">candidate division WOR-3 bacterium</name>
    <dbReference type="NCBI Taxonomy" id="2052148"/>
    <lineage>
        <taxon>Bacteria</taxon>
        <taxon>Bacteria division WOR-3</taxon>
    </lineage>
</organism>
<dbReference type="SUPFAM" id="SSF103196">
    <property type="entry name" value="Roadblock/LC7 domain"/>
    <property type="match status" value="1"/>
</dbReference>
<dbReference type="Gene3D" id="3.30.450.30">
    <property type="entry name" value="Dynein light chain 2a, cytoplasmic"/>
    <property type="match status" value="1"/>
</dbReference>
<gene>
    <name evidence="1" type="ORF">ENP86_06820</name>
</gene>
<dbReference type="AlphaFoldDB" id="A0A7V0Z5W9"/>